<dbReference type="PANTHER" id="PTHR43384">
    <property type="entry name" value="SEPTUM SITE-DETERMINING PROTEIN MIND HOMOLOG, CHLOROPLASTIC-RELATED"/>
    <property type="match status" value="1"/>
</dbReference>
<dbReference type="Gene3D" id="3.40.50.300">
    <property type="entry name" value="P-loop containing nucleotide triphosphate hydrolases"/>
    <property type="match status" value="1"/>
</dbReference>
<dbReference type="PANTHER" id="PTHR43384:SF11">
    <property type="entry name" value="SEPTUM SITE DETERMINING PROTEIN"/>
    <property type="match status" value="1"/>
</dbReference>
<dbReference type="EMBL" id="JBAGLP010000118">
    <property type="protein sequence ID" value="MEG3616183.1"/>
    <property type="molecule type" value="Genomic_DNA"/>
</dbReference>
<sequence length="271" mass="26979">METATAPVAAGEPSGHVPGRTSAGPPSHGRLIGVVGACGGAGTSVLAAAMARTLRRRVGATALVDLDVPGPGLDVLLGVDAAPGARWADLADARGTVDGGSLVAALPRWGAVPVLSGAHRDPAAPADAVVLDTTTALLRTGHRVVLDLPRPVGRTAAALSLAGAADVVVLVTPLRTAGAAGALATARQLADAGTARVVPVACRPAPGRVDERELGRLLGLAVAATVGWDPRLAAQVERGHGPRTGRRTPLGRAADRLVELLPQPSDHQGAA</sequence>
<organism evidence="2 3">
    <name type="scientific">Isoptericola haloaureus</name>
    <dbReference type="NCBI Taxonomy" id="1542902"/>
    <lineage>
        <taxon>Bacteria</taxon>
        <taxon>Bacillati</taxon>
        <taxon>Actinomycetota</taxon>
        <taxon>Actinomycetes</taxon>
        <taxon>Micrococcales</taxon>
        <taxon>Promicromonosporaceae</taxon>
        <taxon>Isoptericola</taxon>
    </lineage>
</organism>
<dbReference type="InterPro" id="IPR050625">
    <property type="entry name" value="ParA/MinD_ATPase"/>
</dbReference>
<keyword evidence="3" id="KW-1185">Reference proteome</keyword>
<dbReference type="RefSeq" id="WP_332902688.1">
    <property type="nucleotide sequence ID" value="NZ_JBAGLP010000118.1"/>
</dbReference>
<dbReference type="Proteomes" id="UP001310387">
    <property type="component" value="Unassembled WGS sequence"/>
</dbReference>
<gene>
    <name evidence="2" type="ORF">V5O49_13700</name>
</gene>
<evidence type="ECO:0000313" key="3">
    <source>
        <dbReference type="Proteomes" id="UP001310387"/>
    </source>
</evidence>
<name>A0ABU7ZA14_9MICO</name>
<proteinExistence type="predicted"/>
<evidence type="ECO:0000256" key="1">
    <source>
        <dbReference type="SAM" id="MobiDB-lite"/>
    </source>
</evidence>
<accession>A0ABU7ZA14</accession>
<dbReference type="InterPro" id="IPR027417">
    <property type="entry name" value="P-loop_NTPase"/>
</dbReference>
<dbReference type="SUPFAM" id="SSF52540">
    <property type="entry name" value="P-loop containing nucleoside triphosphate hydrolases"/>
    <property type="match status" value="1"/>
</dbReference>
<comment type="caution">
    <text evidence="2">The sequence shown here is derived from an EMBL/GenBank/DDBJ whole genome shotgun (WGS) entry which is preliminary data.</text>
</comment>
<reference evidence="2" key="2">
    <citation type="submission" date="2024-02" db="EMBL/GenBank/DDBJ databases">
        <authorList>
            <person name="Prathaban M."/>
            <person name="Mythili R."/>
            <person name="Sharmila Devi N."/>
            <person name="Sobanaa M."/>
            <person name="Prathiviraj R."/>
            <person name="Selvin J."/>
        </authorList>
    </citation>
    <scope>NUCLEOTIDE SEQUENCE</scope>
    <source>
        <strain evidence="2">MP1014</strain>
    </source>
</reference>
<feature type="region of interest" description="Disordered" evidence="1">
    <location>
        <begin position="1"/>
        <end position="28"/>
    </location>
</feature>
<evidence type="ECO:0000313" key="2">
    <source>
        <dbReference type="EMBL" id="MEG3616183.1"/>
    </source>
</evidence>
<reference evidence="2" key="1">
    <citation type="journal article" date="2024" name="Antonie Van Leeuwenhoek">
        <title>Isoptericola haloaureus sp. nov., a dimorphic actinobacterium isolated from mangrove sediments of southeast India, implicating biosaline agricultural significance through nitrogen fixation and salt tolerance genes.</title>
        <authorList>
            <person name="Prathaban M."/>
            <person name="Prathiviraj R."/>
            <person name="Ravichandran M."/>
            <person name="Natarajan S.D."/>
            <person name="Sobanaa M."/>
            <person name="Hari Krishna Kumar S."/>
            <person name="Chandrasekar V."/>
            <person name="Selvin J."/>
        </authorList>
    </citation>
    <scope>NUCLEOTIDE SEQUENCE</scope>
    <source>
        <strain evidence="2">MP1014</strain>
    </source>
</reference>
<protein>
    <submittedName>
        <fullName evidence="2">Pilus assembly protein FlpE</fullName>
    </submittedName>
</protein>